<dbReference type="GO" id="GO:0003911">
    <property type="term" value="F:DNA ligase (NAD+) activity"/>
    <property type="evidence" value="ECO:0007669"/>
    <property type="project" value="UniProtKB-EC"/>
</dbReference>
<accession>A0A6J7WPI0</accession>
<evidence type="ECO:0000256" key="4">
    <source>
        <dbReference type="ARBA" id="ARBA00022763"/>
    </source>
</evidence>
<dbReference type="PROSITE" id="PS01056">
    <property type="entry name" value="DNA_LIGASE_N2"/>
    <property type="match status" value="1"/>
</dbReference>
<dbReference type="Gene3D" id="2.40.50.140">
    <property type="entry name" value="Nucleic acid-binding proteins"/>
    <property type="match status" value="1"/>
</dbReference>
<proteinExistence type="predicted"/>
<protein>
    <recommendedName>
        <fullName evidence="1">DNA ligase (NAD(+))</fullName>
        <ecNumber evidence="1">6.5.1.2</ecNumber>
    </recommendedName>
</protein>
<evidence type="ECO:0000256" key="6">
    <source>
        <dbReference type="ARBA" id="ARBA00023204"/>
    </source>
</evidence>
<dbReference type="InterPro" id="IPR013840">
    <property type="entry name" value="DNAligase_N"/>
</dbReference>
<dbReference type="Pfam" id="PF03120">
    <property type="entry name" value="OB_DNA_ligase"/>
    <property type="match status" value="1"/>
</dbReference>
<keyword evidence="4" id="KW-0227">DNA damage</keyword>
<keyword evidence="3" id="KW-0235">DNA replication</keyword>
<evidence type="ECO:0000256" key="1">
    <source>
        <dbReference type="ARBA" id="ARBA00012722"/>
    </source>
</evidence>
<dbReference type="GO" id="GO:0006260">
    <property type="term" value="P:DNA replication"/>
    <property type="evidence" value="ECO:0007669"/>
    <property type="project" value="UniProtKB-KW"/>
</dbReference>
<sequence>MNKLEQYLNLASRQYYAGSPIITDEQFDRLADSIGYNQVGAKQHGNIERHVYQMYSLQKYYEDENQIKPLEGISNIATSTKLDGAALSLLYVDGNLVRVLTRGDGIEGQVVTDKFLDNPIVPQTIPQMGIYQITGEIVAPINIENSRNYAAGALNLKSVEEFKFRALSFFAYGVQPSLTDTFKQDMSTLKSYGFGVINETDLDKIFPCDGVVFRVNDNKLFYEMGYTAKHPRGAYAKKERAQHVETTLLDVEWQVGKSGKVTPVAILEPIYIGDALVSRATLNNPGFIEMLDLQIGDRVAVIRSGEIIPCILHKVDA</sequence>
<dbReference type="GO" id="GO:0006281">
    <property type="term" value="P:DNA repair"/>
    <property type="evidence" value="ECO:0007669"/>
    <property type="project" value="UniProtKB-KW"/>
</dbReference>
<dbReference type="EMBL" id="LR798261">
    <property type="protein sequence ID" value="CAB5218748.1"/>
    <property type="molecule type" value="Genomic_DNA"/>
</dbReference>
<dbReference type="InterPro" id="IPR013839">
    <property type="entry name" value="DNAligase_adenylation"/>
</dbReference>
<evidence type="ECO:0000313" key="9">
    <source>
        <dbReference type="EMBL" id="CAB5218748.1"/>
    </source>
</evidence>
<keyword evidence="6" id="KW-0234">DNA repair</keyword>
<dbReference type="SUPFAM" id="SSF56091">
    <property type="entry name" value="DNA ligase/mRNA capping enzyme, catalytic domain"/>
    <property type="match status" value="1"/>
</dbReference>
<keyword evidence="2 9" id="KW-0436">Ligase</keyword>
<dbReference type="InterPro" id="IPR033136">
    <property type="entry name" value="DNA_ligase_CS"/>
</dbReference>
<dbReference type="EC" id="6.5.1.2" evidence="1"/>
<gene>
    <name evidence="9" type="ORF">UFOVP218_115</name>
</gene>
<evidence type="ECO:0000256" key="3">
    <source>
        <dbReference type="ARBA" id="ARBA00022705"/>
    </source>
</evidence>
<dbReference type="Gene3D" id="3.30.470.30">
    <property type="entry name" value="DNA ligase/mRNA capping enzyme"/>
    <property type="match status" value="1"/>
</dbReference>
<evidence type="ECO:0000259" key="8">
    <source>
        <dbReference type="SMART" id="SM00532"/>
    </source>
</evidence>
<dbReference type="InterPro" id="IPR004150">
    <property type="entry name" value="NAD_DNA_ligase_OB"/>
</dbReference>
<dbReference type="SMART" id="SM00532">
    <property type="entry name" value="LIGANc"/>
    <property type="match status" value="1"/>
</dbReference>
<comment type="catalytic activity">
    <reaction evidence="7">
        <text>NAD(+) + (deoxyribonucleotide)n-3'-hydroxyl + 5'-phospho-(deoxyribonucleotide)m = (deoxyribonucleotide)n+m + AMP + beta-nicotinamide D-nucleotide.</text>
        <dbReference type="EC" id="6.5.1.2"/>
    </reaction>
</comment>
<evidence type="ECO:0000256" key="2">
    <source>
        <dbReference type="ARBA" id="ARBA00022598"/>
    </source>
</evidence>
<reference evidence="9" key="1">
    <citation type="submission" date="2020-05" db="EMBL/GenBank/DDBJ databases">
        <authorList>
            <person name="Chiriac C."/>
            <person name="Salcher M."/>
            <person name="Ghai R."/>
            <person name="Kavagutti S V."/>
        </authorList>
    </citation>
    <scope>NUCLEOTIDE SEQUENCE</scope>
</reference>
<keyword evidence="5" id="KW-0520">NAD</keyword>
<dbReference type="Pfam" id="PF01653">
    <property type="entry name" value="DNA_ligase_aden"/>
    <property type="match status" value="1"/>
</dbReference>
<organism evidence="9">
    <name type="scientific">uncultured Caudovirales phage</name>
    <dbReference type="NCBI Taxonomy" id="2100421"/>
    <lineage>
        <taxon>Viruses</taxon>
        <taxon>Duplodnaviria</taxon>
        <taxon>Heunggongvirae</taxon>
        <taxon>Uroviricota</taxon>
        <taxon>Caudoviricetes</taxon>
        <taxon>Peduoviridae</taxon>
        <taxon>Maltschvirus</taxon>
        <taxon>Maltschvirus maltsch</taxon>
    </lineage>
</organism>
<dbReference type="SUPFAM" id="SSF50249">
    <property type="entry name" value="Nucleic acid-binding proteins"/>
    <property type="match status" value="1"/>
</dbReference>
<evidence type="ECO:0000256" key="7">
    <source>
        <dbReference type="ARBA" id="ARBA00034005"/>
    </source>
</evidence>
<feature type="domain" description="NAD-dependent DNA ligase N-terminal" evidence="8">
    <location>
        <begin position="1"/>
        <end position="317"/>
    </location>
</feature>
<dbReference type="InterPro" id="IPR012340">
    <property type="entry name" value="NA-bd_OB-fold"/>
</dbReference>
<name>A0A6J7WPI0_9CAUD</name>
<evidence type="ECO:0000256" key="5">
    <source>
        <dbReference type="ARBA" id="ARBA00023027"/>
    </source>
</evidence>